<evidence type="ECO:0000256" key="2">
    <source>
        <dbReference type="ARBA" id="ARBA00022603"/>
    </source>
</evidence>
<accession>R4X739</accession>
<keyword evidence="3" id="KW-0808">Transferase</keyword>
<dbReference type="GO" id="GO:0008757">
    <property type="term" value="F:S-adenosylmethionine-dependent methyltransferase activity"/>
    <property type="evidence" value="ECO:0007669"/>
    <property type="project" value="InterPro"/>
</dbReference>
<dbReference type="Proteomes" id="UP000013776">
    <property type="component" value="Unassembled WGS sequence"/>
</dbReference>
<dbReference type="InterPro" id="IPR013216">
    <property type="entry name" value="Methyltransf_11"/>
</dbReference>
<dbReference type="AlphaFoldDB" id="R4X739"/>
<comment type="similarity">
    <text evidence="1">Belongs to the methyltransferase superfamily.</text>
</comment>
<dbReference type="Pfam" id="PF08241">
    <property type="entry name" value="Methyltransf_11"/>
    <property type="match status" value="1"/>
</dbReference>
<evidence type="ECO:0000256" key="3">
    <source>
        <dbReference type="ARBA" id="ARBA00022679"/>
    </source>
</evidence>
<evidence type="ECO:0000313" key="5">
    <source>
        <dbReference type="EMBL" id="CCG80868.1"/>
    </source>
</evidence>
<protein>
    <submittedName>
        <fullName evidence="5">S-adenosylmethionine-dependent methyltransferase</fullName>
    </submittedName>
</protein>
<dbReference type="InterPro" id="IPR051052">
    <property type="entry name" value="Diverse_substrate_MTase"/>
</dbReference>
<evidence type="ECO:0000256" key="1">
    <source>
        <dbReference type="ARBA" id="ARBA00008361"/>
    </source>
</evidence>
<dbReference type="VEuPathDB" id="FungiDB:TAPDE_000516"/>
<evidence type="ECO:0000259" key="4">
    <source>
        <dbReference type="Pfam" id="PF08241"/>
    </source>
</evidence>
<dbReference type="GO" id="GO:0032259">
    <property type="term" value="P:methylation"/>
    <property type="evidence" value="ECO:0007669"/>
    <property type="project" value="UniProtKB-KW"/>
</dbReference>
<reference evidence="5 6" key="1">
    <citation type="journal article" date="2013" name="MBio">
        <title>Genome sequencing of the plant pathogen Taphrina deformans, the causal agent of peach leaf curl.</title>
        <authorList>
            <person name="Cisse O.H."/>
            <person name="Almeida J.M.G.C.F."/>
            <person name="Fonseca A."/>
            <person name="Kumar A.A."/>
            <person name="Salojaervi J."/>
            <person name="Overmyer K."/>
            <person name="Hauser P.M."/>
            <person name="Pagni M."/>
        </authorList>
    </citation>
    <scope>NUCLEOTIDE SEQUENCE [LARGE SCALE GENOMIC DNA]</scope>
    <source>
        <strain evidence="6">PYCC 5710 / ATCC 11124 / CBS 356.35 / IMI 108563 / JCM 9778 / NBRC 8474</strain>
    </source>
</reference>
<name>R4X739_TAPDE</name>
<dbReference type="EMBL" id="CAHR02000018">
    <property type="protein sequence ID" value="CCG80868.1"/>
    <property type="molecule type" value="Genomic_DNA"/>
</dbReference>
<sequence>MSSTLAFSNKSFDSDSYATYRPTYGRPLYDQLYAYHKGSSGAAVDLGCGTGQISIVLAQKFKHVLGIDTSQKMLDKATRCENVEYKVGGAEKVPVSDASIDLVTVGQAAHWFDHDAWFLEMSRVLKPQGTLSYWSYNEAVFTDSDSATSILNRYFHGEDKLGPHWPQPGRRILEGAMDGVDPPSALFRDVERHYTAQRGSNQASPVAKVMPLKYAEAYIRTSSAFHNWQGANKDRKARSSGGPGDIVDEMIDEIVAVTGWNHETKVKVHWPTVAVLARKN</sequence>
<dbReference type="OrthoDB" id="10027013at2759"/>
<feature type="domain" description="Methyltransferase type 11" evidence="4">
    <location>
        <begin position="44"/>
        <end position="131"/>
    </location>
</feature>
<comment type="caution">
    <text evidence="5">The sequence shown here is derived from an EMBL/GenBank/DDBJ whole genome shotgun (WGS) entry which is preliminary data.</text>
</comment>
<keyword evidence="6" id="KW-1185">Reference proteome</keyword>
<dbReference type="CDD" id="cd02440">
    <property type="entry name" value="AdoMet_MTases"/>
    <property type="match status" value="1"/>
</dbReference>
<organism evidence="5 6">
    <name type="scientific">Taphrina deformans (strain PYCC 5710 / ATCC 11124 / CBS 356.35 / IMI 108563 / JCM 9778 / NBRC 8474)</name>
    <name type="common">Peach leaf curl fungus</name>
    <name type="synonym">Lalaria deformans</name>
    <dbReference type="NCBI Taxonomy" id="1097556"/>
    <lineage>
        <taxon>Eukaryota</taxon>
        <taxon>Fungi</taxon>
        <taxon>Dikarya</taxon>
        <taxon>Ascomycota</taxon>
        <taxon>Taphrinomycotina</taxon>
        <taxon>Taphrinomycetes</taxon>
        <taxon>Taphrinales</taxon>
        <taxon>Taphrinaceae</taxon>
        <taxon>Taphrina</taxon>
    </lineage>
</organism>
<dbReference type="STRING" id="1097556.R4X739"/>
<dbReference type="eggNOG" id="KOG3010">
    <property type="taxonomic scope" value="Eukaryota"/>
</dbReference>
<dbReference type="InterPro" id="IPR029063">
    <property type="entry name" value="SAM-dependent_MTases_sf"/>
</dbReference>
<dbReference type="PANTHER" id="PTHR44942:SF4">
    <property type="entry name" value="METHYLTRANSFERASE TYPE 11 DOMAIN-CONTAINING PROTEIN"/>
    <property type="match status" value="1"/>
</dbReference>
<dbReference type="PANTHER" id="PTHR44942">
    <property type="entry name" value="METHYLTRANSF_11 DOMAIN-CONTAINING PROTEIN"/>
    <property type="match status" value="1"/>
</dbReference>
<evidence type="ECO:0000313" key="6">
    <source>
        <dbReference type="Proteomes" id="UP000013776"/>
    </source>
</evidence>
<dbReference type="SUPFAM" id="SSF53335">
    <property type="entry name" value="S-adenosyl-L-methionine-dependent methyltransferases"/>
    <property type="match status" value="1"/>
</dbReference>
<proteinExistence type="inferred from homology"/>
<keyword evidence="2 5" id="KW-0489">Methyltransferase</keyword>
<gene>
    <name evidence="5" type="ORF">TAPDE_000516</name>
</gene>
<dbReference type="Gene3D" id="3.40.50.150">
    <property type="entry name" value="Vaccinia Virus protein VP39"/>
    <property type="match status" value="1"/>
</dbReference>